<evidence type="ECO:0000313" key="3">
    <source>
        <dbReference type="Proteomes" id="UP000812440"/>
    </source>
</evidence>
<dbReference type="AlphaFoldDB" id="A0A8T2JK49"/>
<dbReference type="EMBL" id="JAACNH010000004">
    <property type="protein sequence ID" value="KAG8445635.1"/>
    <property type="molecule type" value="Genomic_DNA"/>
</dbReference>
<reference evidence="2" key="1">
    <citation type="thesis" date="2020" institute="ProQuest LLC" country="789 East Eisenhower Parkway, Ann Arbor, MI, USA">
        <title>Comparative Genomics and Chromosome Evolution.</title>
        <authorList>
            <person name="Mudd A.B."/>
        </authorList>
    </citation>
    <scope>NUCLEOTIDE SEQUENCE</scope>
    <source>
        <strain evidence="2">Female2</strain>
        <tissue evidence="2">Blood</tissue>
    </source>
</reference>
<proteinExistence type="predicted"/>
<evidence type="ECO:0000256" key="1">
    <source>
        <dbReference type="SAM" id="SignalP"/>
    </source>
</evidence>
<accession>A0A8T2JK49</accession>
<protein>
    <recommendedName>
        <fullName evidence="4">Beta-defensin</fullName>
    </recommendedName>
</protein>
<organism evidence="2 3">
    <name type="scientific">Hymenochirus boettgeri</name>
    <name type="common">Congo dwarf clawed frog</name>
    <dbReference type="NCBI Taxonomy" id="247094"/>
    <lineage>
        <taxon>Eukaryota</taxon>
        <taxon>Metazoa</taxon>
        <taxon>Chordata</taxon>
        <taxon>Craniata</taxon>
        <taxon>Vertebrata</taxon>
        <taxon>Euteleostomi</taxon>
        <taxon>Amphibia</taxon>
        <taxon>Batrachia</taxon>
        <taxon>Anura</taxon>
        <taxon>Pipoidea</taxon>
        <taxon>Pipidae</taxon>
        <taxon>Pipinae</taxon>
        <taxon>Hymenochirus</taxon>
    </lineage>
</organism>
<feature type="signal peptide" evidence="1">
    <location>
        <begin position="1"/>
        <end position="22"/>
    </location>
</feature>
<evidence type="ECO:0000313" key="2">
    <source>
        <dbReference type="EMBL" id="KAG8445635.1"/>
    </source>
</evidence>
<feature type="chain" id="PRO_5035743145" description="Beta-defensin" evidence="1">
    <location>
        <begin position="23"/>
        <end position="62"/>
    </location>
</feature>
<gene>
    <name evidence="2" type="ORF">GDO86_010422</name>
</gene>
<evidence type="ECO:0008006" key="4">
    <source>
        <dbReference type="Google" id="ProtNLM"/>
    </source>
</evidence>
<dbReference type="Proteomes" id="UP000812440">
    <property type="component" value="Chromosome 5"/>
</dbReference>
<keyword evidence="3" id="KW-1185">Reference proteome</keyword>
<comment type="caution">
    <text evidence="2">The sequence shown here is derived from an EMBL/GenBank/DDBJ whole genome shotgun (WGS) entry which is preliminary data.</text>
</comment>
<name>A0A8T2JK49_9PIPI</name>
<sequence>MRVHYLLFLVLFLTLAAMNVEGQLGFDALCKSFGGSCKQSCSKSEKWAGFCFPGPGACCFKR</sequence>
<keyword evidence="1" id="KW-0732">Signal</keyword>